<reference evidence="7 8" key="1">
    <citation type="submission" date="2018-02" db="EMBL/GenBank/DDBJ databases">
        <title>novel marine gammaproteobacteria from coastal saline agro ecosystem.</title>
        <authorList>
            <person name="Krishnan R."/>
            <person name="Ramesh Kumar N."/>
        </authorList>
    </citation>
    <scope>NUCLEOTIDE SEQUENCE [LARGE SCALE GENOMIC DNA]</scope>
    <source>
        <strain evidence="7 8">228</strain>
    </source>
</reference>
<feature type="domain" description="Major facilitator superfamily (MFS) profile" evidence="6">
    <location>
        <begin position="8"/>
        <end position="402"/>
    </location>
</feature>
<protein>
    <submittedName>
        <fullName evidence="7">MFS transporter</fullName>
    </submittedName>
</protein>
<feature type="transmembrane region" description="Helical" evidence="5">
    <location>
        <begin position="209"/>
        <end position="235"/>
    </location>
</feature>
<evidence type="ECO:0000256" key="1">
    <source>
        <dbReference type="ARBA" id="ARBA00004141"/>
    </source>
</evidence>
<dbReference type="GO" id="GO:0022857">
    <property type="term" value="F:transmembrane transporter activity"/>
    <property type="evidence" value="ECO:0007669"/>
    <property type="project" value="InterPro"/>
</dbReference>
<dbReference type="GO" id="GO:0016020">
    <property type="term" value="C:membrane"/>
    <property type="evidence" value="ECO:0007669"/>
    <property type="project" value="UniProtKB-SubCell"/>
</dbReference>
<keyword evidence="2 5" id="KW-0812">Transmembrane</keyword>
<evidence type="ECO:0000256" key="4">
    <source>
        <dbReference type="ARBA" id="ARBA00023136"/>
    </source>
</evidence>
<dbReference type="PANTHER" id="PTHR11662">
    <property type="entry name" value="SOLUTE CARRIER FAMILY 17"/>
    <property type="match status" value="1"/>
</dbReference>
<feature type="transmembrane region" description="Helical" evidence="5">
    <location>
        <begin position="255"/>
        <end position="274"/>
    </location>
</feature>
<proteinExistence type="predicted"/>
<sequence length="416" mass="44725">MNKQRWWGVIALLCLVVIGYVDRVNISVMLANPEFKAYFGLGGDRIQQGSLMTAFLLGYGLSAILLTPVLETLTGYRKGLTLSIVCWAVLTAISPLAGSLLFLLFLRTLLGISEGPLFSLKTMYIGDHFAGNERGKPNAVSNLGVSLGLAVGFPLVSTLVHQFGWASSFYILAIINLLVGMALVRLFIHPRQQHVPAPSSTPAMQRIRATLSTAWNTPLLGWNMVIEIATLSYLWGSAAWLPSYLTDEKGFSFRQMGWLASLPFLVSLVSKYLGGVILDRIPPKQAPVLFAVGGLTTALSVLGVMLSHDSGWIVFFLLAANACWGAQGAAIPTLLQYHAKQQAVGSAYGLINGVGNLFSAFVPMLMGLVMSHYGSVSSGFSVLIASQVLTLLTGALLLMRLRHTSQPQPQLAGKTG</sequence>
<evidence type="ECO:0000259" key="6">
    <source>
        <dbReference type="PROSITE" id="PS50850"/>
    </source>
</evidence>
<feature type="transmembrane region" description="Helical" evidence="5">
    <location>
        <begin position="169"/>
        <end position="188"/>
    </location>
</feature>
<feature type="transmembrane region" description="Helical" evidence="5">
    <location>
        <begin position="376"/>
        <end position="398"/>
    </location>
</feature>
<accession>A0A2S5KR51</accession>
<dbReference type="Pfam" id="PF07690">
    <property type="entry name" value="MFS_1"/>
    <property type="match status" value="1"/>
</dbReference>
<keyword evidence="3 5" id="KW-1133">Transmembrane helix</keyword>
<feature type="transmembrane region" description="Helical" evidence="5">
    <location>
        <begin position="82"/>
        <end position="106"/>
    </location>
</feature>
<dbReference type="Gene3D" id="1.20.1250.20">
    <property type="entry name" value="MFS general substrate transporter like domains"/>
    <property type="match status" value="2"/>
</dbReference>
<evidence type="ECO:0000256" key="3">
    <source>
        <dbReference type="ARBA" id="ARBA00022989"/>
    </source>
</evidence>
<evidence type="ECO:0000313" key="8">
    <source>
        <dbReference type="Proteomes" id="UP000238196"/>
    </source>
</evidence>
<dbReference type="PANTHER" id="PTHR11662:SF399">
    <property type="entry name" value="FI19708P1-RELATED"/>
    <property type="match status" value="1"/>
</dbReference>
<feature type="transmembrane region" description="Helical" evidence="5">
    <location>
        <begin position="51"/>
        <end position="70"/>
    </location>
</feature>
<evidence type="ECO:0000256" key="2">
    <source>
        <dbReference type="ARBA" id="ARBA00022692"/>
    </source>
</evidence>
<feature type="transmembrane region" description="Helical" evidence="5">
    <location>
        <begin position="286"/>
        <end position="306"/>
    </location>
</feature>
<dbReference type="Proteomes" id="UP000238196">
    <property type="component" value="Unassembled WGS sequence"/>
</dbReference>
<feature type="transmembrane region" description="Helical" evidence="5">
    <location>
        <begin position="6"/>
        <end position="30"/>
    </location>
</feature>
<organism evidence="7 8">
    <name type="scientific">Proteobacteria bacterium 228</name>
    <dbReference type="NCBI Taxonomy" id="2083153"/>
    <lineage>
        <taxon>Bacteria</taxon>
        <taxon>Pseudomonadati</taxon>
        <taxon>Pseudomonadota</taxon>
    </lineage>
</organism>
<comment type="subcellular location">
    <subcellularLocation>
        <location evidence="1">Membrane</location>
        <topology evidence="1">Multi-pass membrane protein</topology>
    </subcellularLocation>
</comment>
<dbReference type="InterPro" id="IPR011701">
    <property type="entry name" value="MFS"/>
</dbReference>
<dbReference type="PROSITE" id="PS50850">
    <property type="entry name" value="MFS"/>
    <property type="match status" value="1"/>
</dbReference>
<evidence type="ECO:0000256" key="5">
    <source>
        <dbReference type="SAM" id="Phobius"/>
    </source>
</evidence>
<dbReference type="InterPro" id="IPR050382">
    <property type="entry name" value="MFS_Na/Anion_cotransporter"/>
</dbReference>
<name>A0A2S5KR51_9PROT</name>
<dbReference type="OrthoDB" id="9766638at2"/>
<keyword evidence="4 5" id="KW-0472">Membrane</keyword>
<dbReference type="SUPFAM" id="SSF103473">
    <property type="entry name" value="MFS general substrate transporter"/>
    <property type="match status" value="1"/>
</dbReference>
<dbReference type="AlphaFoldDB" id="A0A2S5KR51"/>
<comment type="caution">
    <text evidence="7">The sequence shown here is derived from an EMBL/GenBank/DDBJ whole genome shotgun (WGS) entry which is preliminary data.</text>
</comment>
<dbReference type="EMBL" id="PRLP01000034">
    <property type="protein sequence ID" value="PPC77334.1"/>
    <property type="molecule type" value="Genomic_DNA"/>
</dbReference>
<feature type="transmembrane region" description="Helical" evidence="5">
    <location>
        <begin position="312"/>
        <end position="335"/>
    </location>
</feature>
<evidence type="ECO:0000313" key="7">
    <source>
        <dbReference type="EMBL" id="PPC77334.1"/>
    </source>
</evidence>
<gene>
    <name evidence="7" type="ORF">C4K68_10715</name>
</gene>
<dbReference type="InterPro" id="IPR020846">
    <property type="entry name" value="MFS_dom"/>
</dbReference>
<dbReference type="InterPro" id="IPR036259">
    <property type="entry name" value="MFS_trans_sf"/>
</dbReference>
<feature type="transmembrane region" description="Helical" evidence="5">
    <location>
        <begin position="347"/>
        <end position="370"/>
    </location>
</feature>